<name>A0A330LBE6_9BACT</name>
<keyword evidence="2" id="KW-1185">Reference proteome</keyword>
<sequence>MTIPPSSERPILERFLKAEAMALWAVRAAQLRDVPANVLAFLKQHEADEEEHLKHFETLVGYQSWGREVLPTVPHQWPSLAVLLFGYEALGLEFAKLLVGLRPDMQSIVDDEETHVAFFEQEIRKLLVGGGVEADQARISAKAWWKKLPRTVDRYLQDSSLDACRTEVASAMQAAIHQRLKSTGLLE</sequence>
<evidence type="ECO:0000313" key="1">
    <source>
        <dbReference type="EMBL" id="SPP66416.1"/>
    </source>
</evidence>
<dbReference type="Proteomes" id="UP000248168">
    <property type="component" value="Unassembled WGS sequence"/>
</dbReference>
<evidence type="ECO:0000313" key="2">
    <source>
        <dbReference type="Proteomes" id="UP000248168"/>
    </source>
</evidence>
<evidence type="ECO:0008006" key="3">
    <source>
        <dbReference type="Google" id="ProtNLM"/>
    </source>
</evidence>
<accession>A0A330LBE6</accession>
<dbReference type="EMBL" id="OUNR01000020">
    <property type="protein sequence ID" value="SPP66416.1"/>
    <property type="molecule type" value="Genomic_DNA"/>
</dbReference>
<reference evidence="2" key="1">
    <citation type="submission" date="2018-04" db="EMBL/GenBank/DDBJ databases">
        <authorList>
            <person name="Lucker S."/>
            <person name="Sakoula D."/>
        </authorList>
    </citation>
    <scope>NUCLEOTIDE SEQUENCE [LARGE SCALE GENOMIC DNA]</scope>
</reference>
<dbReference type="RefSeq" id="WP_181416919.1">
    <property type="nucleotide sequence ID" value="NZ_OUNR01000020.1"/>
</dbReference>
<protein>
    <recommendedName>
        <fullName evidence="3">Ferritin-like domain-containing protein</fullName>
    </recommendedName>
</protein>
<proteinExistence type="predicted"/>
<dbReference type="InParanoid" id="A0A330LBE6"/>
<organism evidence="1 2">
    <name type="scientific">Nitrospira lenta</name>
    <dbReference type="NCBI Taxonomy" id="1436998"/>
    <lineage>
        <taxon>Bacteria</taxon>
        <taxon>Pseudomonadati</taxon>
        <taxon>Nitrospirota</taxon>
        <taxon>Nitrospiria</taxon>
        <taxon>Nitrospirales</taxon>
        <taxon>Nitrospiraceae</taxon>
        <taxon>Nitrospira</taxon>
    </lineage>
</organism>
<dbReference type="AlphaFoldDB" id="A0A330LBE6"/>
<gene>
    <name evidence="1" type="ORF">NITLEN_70006</name>
</gene>